<dbReference type="SUPFAM" id="SSF52540">
    <property type="entry name" value="P-loop containing nucleoside triphosphate hydrolases"/>
    <property type="match status" value="1"/>
</dbReference>
<feature type="domain" description="AAA" evidence="1">
    <location>
        <begin position="3"/>
        <end position="178"/>
    </location>
</feature>
<dbReference type="PRINTS" id="PR00091">
    <property type="entry name" value="NITROGNASEII"/>
</dbReference>
<reference evidence="3" key="1">
    <citation type="submission" date="2016-02" db="EMBL/GenBank/DDBJ databases">
        <authorList>
            <person name="Holder M.E."/>
            <person name="Ajami N.J."/>
            <person name="Petrosino J.F."/>
        </authorList>
    </citation>
    <scope>NUCLEOTIDE SEQUENCE [LARGE SCALE GENOMIC DNA]</scope>
    <source>
        <strain evidence="3">DSM 12838</strain>
    </source>
</reference>
<dbReference type="CDD" id="cd02042">
    <property type="entry name" value="ParAB_family"/>
    <property type="match status" value="1"/>
</dbReference>
<dbReference type="AlphaFoldDB" id="A0A0X8JSB4"/>
<dbReference type="Pfam" id="PF13614">
    <property type="entry name" value="AAA_31"/>
    <property type="match status" value="1"/>
</dbReference>
<dbReference type="RefSeq" id="WP_066608625.1">
    <property type="nucleotide sequence ID" value="NZ_CP014230.1"/>
</dbReference>
<organism evidence="2 3">
    <name type="scientific">Desulfomicrobium orale DSM 12838</name>
    <dbReference type="NCBI Taxonomy" id="888061"/>
    <lineage>
        <taxon>Bacteria</taxon>
        <taxon>Pseudomonadati</taxon>
        <taxon>Thermodesulfobacteriota</taxon>
        <taxon>Desulfovibrionia</taxon>
        <taxon>Desulfovibrionales</taxon>
        <taxon>Desulfomicrobiaceae</taxon>
        <taxon>Desulfomicrobium</taxon>
    </lineage>
</organism>
<evidence type="ECO:0000259" key="1">
    <source>
        <dbReference type="Pfam" id="PF13614"/>
    </source>
</evidence>
<dbReference type="InterPro" id="IPR025669">
    <property type="entry name" value="AAA_dom"/>
</dbReference>
<keyword evidence="3" id="KW-1185">Reference proteome</keyword>
<dbReference type="KEGG" id="doa:AXF15_03460"/>
<dbReference type="PANTHER" id="PTHR13696">
    <property type="entry name" value="P-LOOP CONTAINING NUCLEOSIDE TRIPHOSPHATE HYDROLASE"/>
    <property type="match status" value="1"/>
</dbReference>
<dbReference type="Proteomes" id="UP000063964">
    <property type="component" value="Chromosome"/>
</dbReference>
<accession>A0A0X8JSB4</accession>
<dbReference type="OrthoDB" id="9815116at2"/>
<name>A0A0X8JSB4_9BACT</name>
<proteinExistence type="predicted"/>
<dbReference type="FunFam" id="3.40.50.300:FF:000285">
    <property type="entry name" value="Sporulation initiation inhibitor Soj"/>
    <property type="match status" value="1"/>
</dbReference>
<sequence>MAQTLVLANQKGGVGKTTTTVNLAASLAAMEKRVLVIDCDPQANASSGLGVDLDALRGSIYQAFFEPENAREFIVGTNMEYLQILSSTPDFVGAEMELSDIPGREFILRRIVKNVESGFDFILIDCPPSLGLITVNALCAARWLLVPLQCEYYAMEGIAQLMQTYALIRERLNPSLDILGILLTMFDKRNRLSFMVEKEVREHFKQLVFNTAIPRNVRLSEAPSHGLPAILYDIRSLGTQSYINLAQELLECDRLQPQVQEN</sequence>
<dbReference type="InterPro" id="IPR050678">
    <property type="entry name" value="DNA_Partitioning_ATPase"/>
</dbReference>
<dbReference type="STRING" id="888061.AXF15_03460"/>
<dbReference type="EMBL" id="CP014230">
    <property type="protein sequence ID" value="AMD93990.1"/>
    <property type="molecule type" value="Genomic_DNA"/>
</dbReference>
<evidence type="ECO:0000313" key="2">
    <source>
        <dbReference type="EMBL" id="AMD93990.1"/>
    </source>
</evidence>
<dbReference type="InterPro" id="IPR027417">
    <property type="entry name" value="P-loop_NTPase"/>
</dbReference>
<evidence type="ECO:0000313" key="3">
    <source>
        <dbReference type="Proteomes" id="UP000063964"/>
    </source>
</evidence>
<gene>
    <name evidence="2" type="ORF">AXF15_03460</name>
</gene>
<protein>
    <submittedName>
        <fullName evidence="2">Chromosome partitioning protein</fullName>
    </submittedName>
</protein>
<dbReference type="PANTHER" id="PTHR13696:SF52">
    <property type="entry name" value="PARA FAMILY PROTEIN CT_582"/>
    <property type="match status" value="1"/>
</dbReference>
<dbReference type="Gene3D" id="3.40.50.300">
    <property type="entry name" value="P-loop containing nucleotide triphosphate hydrolases"/>
    <property type="match status" value="1"/>
</dbReference>